<keyword evidence="1" id="KW-0472">Membrane</keyword>
<proteinExistence type="predicted"/>
<reference evidence="2" key="1">
    <citation type="submission" date="2014-09" db="EMBL/GenBank/DDBJ databases">
        <authorList>
            <person name="Magalhaes I.L.F."/>
            <person name="Oliveira U."/>
            <person name="Santos F.R."/>
            <person name="Vidigal T.H.D.A."/>
            <person name="Brescovit A.D."/>
            <person name="Santos A.J."/>
        </authorList>
    </citation>
    <scope>NUCLEOTIDE SEQUENCE</scope>
    <source>
        <tissue evidence="2">Shoot tissue taken approximately 20 cm above the soil surface</tissue>
    </source>
</reference>
<keyword evidence="1" id="KW-1133">Transmembrane helix</keyword>
<keyword evidence="1" id="KW-0812">Transmembrane</keyword>
<sequence length="51" mass="5706">MVSIQQNKAWQLLAEFTALLAILGTRNSICIIATVSHHSDMRLNLLVIGWN</sequence>
<reference evidence="2" key="2">
    <citation type="journal article" date="2015" name="Data Brief">
        <title>Shoot transcriptome of the giant reed, Arundo donax.</title>
        <authorList>
            <person name="Barrero R.A."/>
            <person name="Guerrero F.D."/>
            <person name="Moolhuijzen P."/>
            <person name="Goolsby J.A."/>
            <person name="Tidwell J."/>
            <person name="Bellgard S.E."/>
            <person name="Bellgard M.I."/>
        </authorList>
    </citation>
    <scope>NUCLEOTIDE SEQUENCE</scope>
    <source>
        <tissue evidence="2">Shoot tissue taken approximately 20 cm above the soil surface</tissue>
    </source>
</reference>
<protein>
    <submittedName>
        <fullName evidence="2">Uncharacterized protein</fullName>
    </submittedName>
</protein>
<name>A0A0A8YTB3_ARUDO</name>
<feature type="transmembrane region" description="Helical" evidence="1">
    <location>
        <begin position="12"/>
        <end position="35"/>
    </location>
</feature>
<dbReference type="AlphaFoldDB" id="A0A0A8YTB3"/>
<organism evidence="2">
    <name type="scientific">Arundo donax</name>
    <name type="common">Giant reed</name>
    <name type="synonym">Donax arundinaceus</name>
    <dbReference type="NCBI Taxonomy" id="35708"/>
    <lineage>
        <taxon>Eukaryota</taxon>
        <taxon>Viridiplantae</taxon>
        <taxon>Streptophyta</taxon>
        <taxon>Embryophyta</taxon>
        <taxon>Tracheophyta</taxon>
        <taxon>Spermatophyta</taxon>
        <taxon>Magnoliopsida</taxon>
        <taxon>Liliopsida</taxon>
        <taxon>Poales</taxon>
        <taxon>Poaceae</taxon>
        <taxon>PACMAD clade</taxon>
        <taxon>Arundinoideae</taxon>
        <taxon>Arundineae</taxon>
        <taxon>Arundo</taxon>
    </lineage>
</organism>
<evidence type="ECO:0000313" key="2">
    <source>
        <dbReference type="EMBL" id="JAD30294.1"/>
    </source>
</evidence>
<dbReference type="EMBL" id="GBRH01267601">
    <property type="protein sequence ID" value="JAD30294.1"/>
    <property type="molecule type" value="Transcribed_RNA"/>
</dbReference>
<evidence type="ECO:0000256" key="1">
    <source>
        <dbReference type="SAM" id="Phobius"/>
    </source>
</evidence>
<accession>A0A0A8YTB3</accession>